<evidence type="ECO:0000313" key="3">
    <source>
        <dbReference type="Proteomes" id="UP000775872"/>
    </source>
</evidence>
<name>A0A9N9Z716_9HYPO</name>
<evidence type="ECO:0000313" key="2">
    <source>
        <dbReference type="EMBL" id="CAH0050217.1"/>
    </source>
</evidence>
<dbReference type="PANTHER" id="PTHR31263">
    <property type="entry name" value="CELLULASE FAMILY PROTEIN (AFU_ORTHOLOGUE AFUA_5G14560)"/>
    <property type="match status" value="1"/>
</dbReference>
<accession>A0A9N9Z716</accession>
<sequence>MASSDAVSPAERPAREEDVHPGRVLPPSPPTSILGNKMVWLSGLALAALAVFLGHGSAAPNGNCPRDWPYAPFKTEGRDIVNAKGDKVKFAGVNWPMSGESMIPEGLEKKSASDILDDVAGLGMNFLRMGYSAQMVDEIYQAGGEDISLETAIIAAMGEQNGTSVVENMIKHNPKWTRETGRFEIWSDIVKLAAERHIYVHPDMHIAKAGWCCGHADGSAWFGDEDFSVANWTRALSYVADWAAQHDNIVSMALVNELRQPWVENYPKFGYNWMTLVGNMTLGSDAIHGANPDLLISWSGLQFDEDLSALTSGTNLLSSPCYMCVSNRESPRMDPVVFNLADHAWGDKVFYELHLYTMTEDLDMGSCGIIKAQLYRAGFNALGMDPPEDCALLENHWLGPCRPASRLTPVAMTEFGTAQDANLLSSAYVKCLREFTTENDVSWAVWALAGSYRVRSGKQEVDDTWALYDFNWDNWRFQEGIEKVWKPWVKATIG</sequence>
<feature type="compositionally biased region" description="Basic and acidic residues" evidence="1">
    <location>
        <begin position="12"/>
        <end position="21"/>
    </location>
</feature>
<organism evidence="2 3">
    <name type="scientific">Clonostachys solani</name>
    <dbReference type="NCBI Taxonomy" id="160281"/>
    <lineage>
        <taxon>Eukaryota</taxon>
        <taxon>Fungi</taxon>
        <taxon>Dikarya</taxon>
        <taxon>Ascomycota</taxon>
        <taxon>Pezizomycotina</taxon>
        <taxon>Sordariomycetes</taxon>
        <taxon>Hypocreomycetidae</taxon>
        <taxon>Hypocreales</taxon>
        <taxon>Bionectriaceae</taxon>
        <taxon>Clonostachys</taxon>
    </lineage>
</organism>
<evidence type="ECO:0000256" key="1">
    <source>
        <dbReference type="SAM" id="MobiDB-lite"/>
    </source>
</evidence>
<dbReference type="PANTHER" id="PTHR31263:SF0">
    <property type="entry name" value="CELLULASE FAMILY PROTEIN (AFU_ORTHOLOGUE AFUA_5G14560)"/>
    <property type="match status" value="1"/>
</dbReference>
<gene>
    <name evidence="2" type="ORF">CSOL1703_00002186</name>
</gene>
<protein>
    <recommendedName>
        <fullName evidence="4">Glycoside hydrolase family 5 domain-containing protein</fullName>
    </recommendedName>
</protein>
<reference evidence="2 3" key="2">
    <citation type="submission" date="2021-10" db="EMBL/GenBank/DDBJ databases">
        <authorList>
            <person name="Piombo E."/>
        </authorList>
    </citation>
    <scope>NUCLEOTIDE SEQUENCE [LARGE SCALE GENOMIC DNA]</scope>
</reference>
<dbReference type="EMBL" id="CABFOC020000035">
    <property type="protein sequence ID" value="CAH0050217.1"/>
    <property type="molecule type" value="Genomic_DNA"/>
</dbReference>
<dbReference type="AlphaFoldDB" id="A0A9N9Z716"/>
<dbReference type="OrthoDB" id="442731at2759"/>
<reference evidence="3" key="1">
    <citation type="submission" date="2019-06" db="EMBL/GenBank/DDBJ databases">
        <authorList>
            <person name="Broberg M."/>
        </authorList>
    </citation>
    <scope>NUCLEOTIDE SEQUENCE [LARGE SCALE GENOMIC DNA]</scope>
</reference>
<dbReference type="SUPFAM" id="SSF51445">
    <property type="entry name" value="(Trans)glycosidases"/>
    <property type="match status" value="1"/>
</dbReference>
<comment type="caution">
    <text evidence="2">The sequence shown here is derived from an EMBL/GenBank/DDBJ whole genome shotgun (WGS) entry which is preliminary data.</text>
</comment>
<evidence type="ECO:0008006" key="4">
    <source>
        <dbReference type="Google" id="ProtNLM"/>
    </source>
</evidence>
<feature type="region of interest" description="Disordered" evidence="1">
    <location>
        <begin position="1"/>
        <end position="28"/>
    </location>
</feature>
<keyword evidence="3" id="KW-1185">Reference proteome</keyword>
<proteinExistence type="predicted"/>
<dbReference type="Proteomes" id="UP000775872">
    <property type="component" value="Unassembled WGS sequence"/>
</dbReference>
<dbReference type="Gene3D" id="3.20.20.80">
    <property type="entry name" value="Glycosidases"/>
    <property type="match status" value="1"/>
</dbReference>
<dbReference type="InterPro" id="IPR017853">
    <property type="entry name" value="GH"/>
</dbReference>